<dbReference type="GO" id="GO:0008270">
    <property type="term" value="F:zinc ion binding"/>
    <property type="evidence" value="ECO:0007669"/>
    <property type="project" value="InterPro"/>
</dbReference>
<dbReference type="InterPro" id="IPR035451">
    <property type="entry name" value="Ada-like_dom_sf"/>
</dbReference>
<reference evidence="8" key="1">
    <citation type="journal article" date="2016" name="Genome Announc.">
        <title>Draft genome sequences of fungus Aspergillus calidoustus.</title>
        <authorList>
            <person name="Horn F."/>
            <person name="Linde J."/>
            <person name="Mattern D.J."/>
            <person name="Walther G."/>
            <person name="Guthke R."/>
            <person name="Scherlach K."/>
            <person name="Martin K."/>
            <person name="Brakhage A.A."/>
            <person name="Petzke L."/>
            <person name="Valiante V."/>
        </authorList>
    </citation>
    <scope>NUCLEOTIDE SEQUENCE [LARGE SCALE GENOMIC DNA]</scope>
    <source>
        <strain evidence="8">SF006504</strain>
    </source>
</reference>
<evidence type="ECO:0000256" key="1">
    <source>
        <dbReference type="ARBA" id="ARBA00001947"/>
    </source>
</evidence>
<dbReference type="STRING" id="454130.A0A0U5GFE5"/>
<dbReference type="OMA" id="YMMEFER"/>
<keyword evidence="5" id="KW-0804">Transcription</keyword>
<name>A0A0U5GFE5_ASPCI</name>
<keyword evidence="3" id="KW-0805">Transcription regulation</keyword>
<dbReference type="GO" id="GO:0043565">
    <property type="term" value="F:sequence-specific DNA binding"/>
    <property type="evidence" value="ECO:0007669"/>
    <property type="project" value="InterPro"/>
</dbReference>
<dbReference type="GO" id="GO:0006281">
    <property type="term" value="P:DNA repair"/>
    <property type="evidence" value="ECO:0007669"/>
    <property type="project" value="InterPro"/>
</dbReference>
<dbReference type="Gene3D" id="1.10.10.60">
    <property type="entry name" value="Homeodomain-like"/>
    <property type="match status" value="1"/>
</dbReference>
<dbReference type="PROSITE" id="PS01124">
    <property type="entry name" value="HTH_ARAC_FAMILY_2"/>
    <property type="match status" value="1"/>
</dbReference>
<evidence type="ECO:0000256" key="5">
    <source>
        <dbReference type="ARBA" id="ARBA00023163"/>
    </source>
</evidence>
<dbReference type="SUPFAM" id="SSF57884">
    <property type="entry name" value="Ada DNA repair protein, N-terminal domain (N-Ada 10)"/>
    <property type="match status" value="1"/>
</dbReference>
<accession>A0A0U5GFE5</accession>
<gene>
    <name evidence="7" type="ORF">ASPCAL13570</name>
</gene>
<comment type="cofactor">
    <cofactor evidence="1">
        <name>Zn(2+)</name>
        <dbReference type="ChEBI" id="CHEBI:29105"/>
    </cofactor>
</comment>
<dbReference type="Gene3D" id="3.40.10.10">
    <property type="entry name" value="DNA Methylphosphotriester Repair Domain"/>
    <property type="match status" value="1"/>
</dbReference>
<dbReference type="GO" id="GO:0008168">
    <property type="term" value="F:methyltransferase activity"/>
    <property type="evidence" value="ECO:0007669"/>
    <property type="project" value="UniProtKB-KW"/>
</dbReference>
<dbReference type="Proteomes" id="UP000054771">
    <property type="component" value="Unassembled WGS sequence"/>
</dbReference>
<dbReference type="Pfam" id="PF00165">
    <property type="entry name" value="HTH_AraC"/>
    <property type="match status" value="1"/>
</dbReference>
<dbReference type="InterPro" id="IPR018060">
    <property type="entry name" value="HTH_AraC"/>
</dbReference>
<dbReference type="InterPro" id="IPR009057">
    <property type="entry name" value="Homeodomain-like_sf"/>
</dbReference>
<keyword evidence="2" id="KW-0489">Methyltransferase</keyword>
<evidence type="ECO:0000256" key="3">
    <source>
        <dbReference type="ARBA" id="ARBA00023015"/>
    </source>
</evidence>
<sequence>MENIRPQTQSLYQSPPLPITKHNTNVDARYRTLQSRSSSASDIFIYGVRSTKIYCVPTCTARLARRANVVFFNTVQEARRDGFRPCKRCRPDESGFRGKAEEVVGRAISLATMRGGDDGVEVGKARRDTMGVSDLAREVGVSPSYLSRVFKRVMGVTVGEYLVEFERGGAGSVGMERGPLIPEHSPVGSIESEDIHEASDFADFDLDEWFWTGDYLHGTRDVQTV</sequence>
<dbReference type="SUPFAM" id="SSF46689">
    <property type="entry name" value="Homeodomain-like"/>
    <property type="match status" value="1"/>
</dbReference>
<dbReference type="InterPro" id="IPR001387">
    <property type="entry name" value="Cro/C1-type_HTH"/>
</dbReference>
<dbReference type="CDD" id="cd00093">
    <property type="entry name" value="HTH_XRE"/>
    <property type="match status" value="1"/>
</dbReference>
<keyword evidence="2" id="KW-0808">Transferase</keyword>
<dbReference type="InterPro" id="IPR004026">
    <property type="entry name" value="Ada_DNA_repair_Zn-bd"/>
</dbReference>
<dbReference type="OrthoDB" id="2447880at2759"/>
<keyword evidence="4" id="KW-0010">Activator</keyword>
<feature type="domain" description="HTH araC/xylS-type" evidence="6">
    <location>
        <begin position="132"/>
        <end position="164"/>
    </location>
</feature>
<evidence type="ECO:0000256" key="4">
    <source>
        <dbReference type="ARBA" id="ARBA00023159"/>
    </source>
</evidence>
<keyword evidence="8" id="KW-1185">Reference proteome</keyword>
<evidence type="ECO:0000313" key="7">
    <source>
        <dbReference type="EMBL" id="CEL10451.1"/>
    </source>
</evidence>
<dbReference type="GO" id="GO:0032259">
    <property type="term" value="P:methylation"/>
    <property type="evidence" value="ECO:0007669"/>
    <property type="project" value="UniProtKB-KW"/>
</dbReference>
<proteinExistence type="predicted"/>
<organism evidence="7 8">
    <name type="scientific">Aspergillus calidoustus</name>
    <dbReference type="NCBI Taxonomy" id="454130"/>
    <lineage>
        <taxon>Eukaryota</taxon>
        <taxon>Fungi</taxon>
        <taxon>Dikarya</taxon>
        <taxon>Ascomycota</taxon>
        <taxon>Pezizomycotina</taxon>
        <taxon>Eurotiomycetes</taxon>
        <taxon>Eurotiomycetidae</taxon>
        <taxon>Eurotiales</taxon>
        <taxon>Aspergillaceae</taxon>
        <taxon>Aspergillus</taxon>
        <taxon>Aspergillus subgen. Nidulantes</taxon>
    </lineage>
</organism>
<dbReference type="AlphaFoldDB" id="A0A0U5GFE5"/>
<dbReference type="EMBL" id="CDMC01000018">
    <property type="protein sequence ID" value="CEL10451.1"/>
    <property type="molecule type" value="Genomic_DNA"/>
</dbReference>
<dbReference type="GO" id="GO:0003700">
    <property type="term" value="F:DNA-binding transcription factor activity"/>
    <property type="evidence" value="ECO:0007669"/>
    <property type="project" value="InterPro"/>
</dbReference>
<dbReference type="Pfam" id="PF02805">
    <property type="entry name" value="Ada_Zn_binding"/>
    <property type="match status" value="1"/>
</dbReference>
<evidence type="ECO:0000313" key="8">
    <source>
        <dbReference type="Proteomes" id="UP000054771"/>
    </source>
</evidence>
<evidence type="ECO:0000256" key="2">
    <source>
        <dbReference type="ARBA" id="ARBA00022603"/>
    </source>
</evidence>
<evidence type="ECO:0000259" key="6">
    <source>
        <dbReference type="PROSITE" id="PS01124"/>
    </source>
</evidence>
<protein>
    <recommendedName>
        <fullName evidence="6">HTH araC/xylS-type domain-containing protein</fullName>
    </recommendedName>
</protein>